<accession>A0A1A0GP04</accession>
<dbReference type="InterPro" id="IPR031336">
    <property type="entry name" value="CDC73_C"/>
</dbReference>
<feature type="compositionally biased region" description="Low complexity" evidence="5">
    <location>
        <begin position="129"/>
        <end position="143"/>
    </location>
</feature>
<evidence type="ECO:0000313" key="8">
    <source>
        <dbReference type="Proteomes" id="UP000092555"/>
    </source>
</evidence>
<dbReference type="GO" id="GO:0006368">
    <property type="term" value="P:transcription elongation by RNA polymerase II"/>
    <property type="evidence" value="ECO:0007669"/>
    <property type="project" value="InterPro"/>
</dbReference>
<evidence type="ECO:0000256" key="4">
    <source>
        <dbReference type="ARBA" id="ARBA00023242"/>
    </source>
</evidence>
<comment type="similarity">
    <text evidence="2">Belongs to the CDC73 family.</text>
</comment>
<evidence type="ECO:0000256" key="1">
    <source>
        <dbReference type="ARBA" id="ARBA00004123"/>
    </source>
</evidence>
<dbReference type="GO" id="GO:0032968">
    <property type="term" value="P:positive regulation of transcription elongation by RNA polymerase II"/>
    <property type="evidence" value="ECO:0007669"/>
    <property type="project" value="TreeGrafter"/>
</dbReference>
<evidence type="ECO:0000259" key="6">
    <source>
        <dbReference type="Pfam" id="PF05179"/>
    </source>
</evidence>
<name>A0A1A0GP04_9ASCO</name>
<keyword evidence="8" id="KW-1185">Reference proteome</keyword>
<dbReference type="InterPro" id="IPR038103">
    <property type="entry name" value="CDC73_C_sf"/>
</dbReference>
<evidence type="ECO:0000256" key="5">
    <source>
        <dbReference type="SAM" id="MobiDB-lite"/>
    </source>
</evidence>
<protein>
    <submittedName>
        <fullName evidence="7">CDC73-domain-containing protein</fullName>
    </submittedName>
</protein>
<dbReference type="GeneID" id="30029400"/>
<gene>
    <name evidence="7" type="ORF">METBIDRAFT_33916</name>
</gene>
<dbReference type="RefSeq" id="XP_018709214.1">
    <property type="nucleotide sequence ID" value="XM_018856424.1"/>
</dbReference>
<comment type="caution">
    <text evidence="7">The sequence shown here is derived from an EMBL/GenBank/DDBJ whole genome shotgun (WGS) entry which is preliminary data.</text>
</comment>
<evidence type="ECO:0000256" key="2">
    <source>
        <dbReference type="ARBA" id="ARBA00010427"/>
    </source>
</evidence>
<keyword evidence="4" id="KW-0539">Nucleus</keyword>
<reference evidence="7 8" key="1">
    <citation type="submission" date="2016-05" db="EMBL/GenBank/DDBJ databases">
        <title>Comparative genomics of biotechnologically important yeasts.</title>
        <authorList>
            <consortium name="DOE Joint Genome Institute"/>
            <person name="Riley R."/>
            <person name="Haridas S."/>
            <person name="Wolfe K.H."/>
            <person name="Lopes M.R."/>
            <person name="Hittinger C.T."/>
            <person name="Goker M."/>
            <person name="Salamov A."/>
            <person name="Wisecaver J."/>
            <person name="Long T.M."/>
            <person name="Aerts A.L."/>
            <person name="Barry K."/>
            <person name="Choi C."/>
            <person name="Clum A."/>
            <person name="Coughlan A.Y."/>
            <person name="Deshpande S."/>
            <person name="Douglass A.P."/>
            <person name="Hanson S.J."/>
            <person name="Klenk H.-P."/>
            <person name="LaButti K."/>
            <person name="Lapidus A."/>
            <person name="Lindquist E."/>
            <person name="Lipzen A."/>
            <person name="Meier-kolthoff J.P."/>
            <person name="Ohm R.A."/>
            <person name="Otillar R.P."/>
            <person name="Pangilinan J."/>
            <person name="Peng Y."/>
            <person name="Rokas A."/>
            <person name="Rosa C.A."/>
            <person name="Scheuner C."/>
            <person name="Sibirny A.A."/>
            <person name="Slot J.C."/>
            <person name="Stielow J.B."/>
            <person name="Sun H."/>
            <person name="Kurtzman C.P."/>
            <person name="Blackwell M."/>
            <person name="Grigoriev I.V."/>
            <person name="Jeffries T.W."/>
        </authorList>
    </citation>
    <scope>NUCLEOTIDE SEQUENCE [LARGE SCALE GENOMIC DNA]</scope>
    <source>
        <strain evidence="7 8">NRRL YB-4993</strain>
    </source>
</reference>
<dbReference type="STRING" id="869754.A0A1A0GP04"/>
<dbReference type="Pfam" id="PF05179">
    <property type="entry name" value="CDC73_C"/>
    <property type="match status" value="1"/>
</dbReference>
<organism evidence="7 8">
    <name type="scientific">Metschnikowia bicuspidata var. bicuspidata NRRL YB-4993</name>
    <dbReference type="NCBI Taxonomy" id="869754"/>
    <lineage>
        <taxon>Eukaryota</taxon>
        <taxon>Fungi</taxon>
        <taxon>Dikarya</taxon>
        <taxon>Ascomycota</taxon>
        <taxon>Saccharomycotina</taxon>
        <taxon>Pichiomycetes</taxon>
        <taxon>Metschnikowiaceae</taxon>
        <taxon>Metschnikowia</taxon>
    </lineage>
</organism>
<dbReference type="PANTHER" id="PTHR12466:SF8">
    <property type="entry name" value="PARAFIBROMIN"/>
    <property type="match status" value="1"/>
</dbReference>
<feature type="region of interest" description="Disordered" evidence="5">
    <location>
        <begin position="119"/>
        <end position="148"/>
    </location>
</feature>
<dbReference type="InterPro" id="IPR007852">
    <property type="entry name" value="Cdc73/Parafibromin"/>
</dbReference>
<sequence length="370" mass="41068">MEALVKLRQAIKDNQAIELITVTDTETPTSSIRDATHVRLGGGSAAASYPLDGVTSFTCENEPQTLRAVVFCWLHDKSSIVEYKTACMENQVADFKFLAKAELTTWLGGHSESCKFIQNDAGAGRPETGTATKTPAGPGASAAPRKRRLDDPRVARLAAYEVDSLDHNAALRGTKNIVLKNLVSDAKKFTAQLKRARPARPGTKAAAAAKKQPIIIVSPATTALLSLSNIKEFLEDGRFVEPALKRAENNVVTVLRPTDRFVRAAQLIMVVDNVDLFTKPEYWDRVIAIFTTGQAWQFAKFKYSRPELLFQHYQGFYMGYLGDIVPKQIHDWNVTPIAVDRGEKRFRDKMLVRDLWAQLDKTLAAKNYGV</sequence>
<proteinExistence type="inferred from homology"/>
<evidence type="ECO:0000313" key="7">
    <source>
        <dbReference type="EMBL" id="OBA13445.1"/>
    </source>
</evidence>
<keyword evidence="3" id="KW-0804">Transcription</keyword>
<dbReference type="OrthoDB" id="2186602at2759"/>
<dbReference type="EMBL" id="LXTC01000048">
    <property type="protein sequence ID" value="OBA13445.1"/>
    <property type="molecule type" value="Genomic_DNA"/>
</dbReference>
<dbReference type="GO" id="GO:0016593">
    <property type="term" value="C:Cdc73/Paf1 complex"/>
    <property type="evidence" value="ECO:0007669"/>
    <property type="project" value="InterPro"/>
</dbReference>
<dbReference type="Gene3D" id="3.40.50.11990">
    <property type="entry name" value="RNA polymerase II accessory factor, Cdc73 C-terminal domain"/>
    <property type="match status" value="1"/>
</dbReference>
<dbReference type="GO" id="GO:0000993">
    <property type="term" value="F:RNA polymerase II complex binding"/>
    <property type="evidence" value="ECO:0007669"/>
    <property type="project" value="TreeGrafter"/>
</dbReference>
<evidence type="ECO:0000256" key="3">
    <source>
        <dbReference type="ARBA" id="ARBA00023163"/>
    </source>
</evidence>
<feature type="domain" description="Cell division control protein 73 C-terminal" evidence="6">
    <location>
        <begin position="210"/>
        <end position="361"/>
    </location>
</feature>
<dbReference type="Proteomes" id="UP000092555">
    <property type="component" value="Unassembled WGS sequence"/>
</dbReference>
<dbReference type="AlphaFoldDB" id="A0A1A0GP04"/>
<comment type="subcellular location">
    <subcellularLocation>
        <location evidence="1">Nucleus</location>
    </subcellularLocation>
</comment>
<dbReference type="PANTHER" id="PTHR12466">
    <property type="entry name" value="CDC73 DOMAIN PROTEIN"/>
    <property type="match status" value="1"/>
</dbReference>